<feature type="region of interest" description="Disordered" evidence="1">
    <location>
        <begin position="339"/>
        <end position="370"/>
    </location>
</feature>
<comment type="caution">
    <text evidence="2">The sequence shown here is derived from an EMBL/GenBank/DDBJ whole genome shotgun (WGS) entry which is preliminary data.</text>
</comment>
<evidence type="ECO:0000313" key="3">
    <source>
        <dbReference type="Proteomes" id="UP000485058"/>
    </source>
</evidence>
<keyword evidence="3" id="KW-1185">Reference proteome</keyword>
<feature type="region of interest" description="Disordered" evidence="1">
    <location>
        <begin position="420"/>
        <end position="440"/>
    </location>
</feature>
<name>A0A699YHT4_HAELA</name>
<feature type="compositionally biased region" description="Basic and acidic residues" evidence="1">
    <location>
        <begin position="349"/>
        <end position="359"/>
    </location>
</feature>
<dbReference type="EMBL" id="BLLF01000039">
    <property type="protein sequence ID" value="GFH06454.1"/>
    <property type="molecule type" value="Genomic_DNA"/>
</dbReference>
<feature type="region of interest" description="Disordered" evidence="1">
    <location>
        <begin position="459"/>
        <end position="504"/>
    </location>
</feature>
<evidence type="ECO:0000313" key="2">
    <source>
        <dbReference type="EMBL" id="GFH06454.1"/>
    </source>
</evidence>
<organism evidence="2 3">
    <name type="scientific">Haematococcus lacustris</name>
    <name type="common">Green alga</name>
    <name type="synonym">Haematococcus pluvialis</name>
    <dbReference type="NCBI Taxonomy" id="44745"/>
    <lineage>
        <taxon>Eukaryota</taxon>
        <taxon>Viridiplantae</taxon>
        <taxon>Chlorophyta</taxon>
        <taxon>core chlorophytes</taxon>
        <taxon>Chlorophyceae</taxon>
        <taxon>CS clade</taxon>
        <taxon>Chlamydomonadales</taxon>
        <taxon>Haematococcaceae</taxon>
        <taxon>Haematococcus</taxon>
    </lineage>
</organism>
<sequence>MLFPVCSRPCSMQAADAPRESTQASFQDQVVRGPLAGHAGIPTESQEHGLSTLARGAPSLPALEPHNAAAVPSNVPSFLQGQPVPLPAHLAAAESCAVAAVDLASLLTLGAATGPQHVQGHRSAAMAAAGAAGPARPGSTPSADHPHYTWPEAGDNPAARATSCQPRTASPAKAWPSSAAGQAGPAQGQAGSSKAVELLPLELAPQTRLPATPRQQAGSTASFCPVTAAPAQQELAALPMQASTALTATAQTGSNLHGMAAAAAAPAASLFANELPGPQQAIPVHEATLQHASSHVSMIDSRQFPTQSLEALDSLAWGQRYAPAPAGSVAVLPGQLGEQPTTHVRTGSTRHEHHWEQAQHPDTSAPGPAPYLAGTTGVCLPAGSVHTAPAPSLSGAEALHSQHVLLWHASVHASNLGPQASAASLTGQEEEGGDNGGVGESQAVAAGEAVAGFSLQVPPAASARASPCRPGAPHSQGAWQLQDAVSHGPGWREAQPDPARARGG</sequence>
<accession>A0A699YHT4</accession>
<evidence type="ECO:0000256" key="1">
    <source>
        <dbReference type="SAM" id="MobiDB-lite"/>
    </source>
</evidence>
<feature type="compositionally biased region" description="Low complexity" evidence="1">
    <location>
        <begin position="459"/>
        <end position="473"/>
    </location>
</feature>
<feature type="compositionally biased region" description="Low complexity" evidence="1">
    <location>
        <begin position="169"/>
        <end position="193"/>
    </location>
</feature>
<gene>
    <name evidence="2" type="ORF">HaLaN_01086</name>
</gene>
<feature type="compositionally biased region" description="Low complexity" evidence="1">
    <location>
        <begin position="123"/>
        <end position="143"/>
    </location>
</feature>
<dbReference type="Proteomes" id="UP000485058">
    <property type="component" value="Unassembled WGS sequence"/>
</dbReference>
<protein>
    <submittedName>
        <fullName evidence="2">Uncharacterized protein</fullName>
    </submittedName>
</protein>
<feature type="region of interest" description="Disordered" evidence="1">
    <location>
        <begin position="120"/>
        <end position="193"/>
    </location>
</feature>
<proteinExistence type="predicted"/>
<reference evidence="2 3" key="1">
    <citation type="submission" date="2020-02" db="EMBL/GenBank/DDBJ databases">
        <title>Draft genome sequence of Haematococcus lacustris strain NIES-144.</title>
        <authorList>
            <person name="Morimoto D."/>
            <person name="Nakagawa S."/>
            <person name="Yoshida T."/>
            <person name="Sawayama S."/>
        </authorList>
    </citation>
    <scope>NUCLEOTIDE SEQUENCE [LARGE SCALE GENOMIC DNA]</scope>
    <source>
        <strain evidence="2 3">NIES-144</strain>
    </source>
</reference>
<dbReference type="AlphaFoldDB" id="A0A699YHT4"/>